<name>A0A136IKA8_9PEZI</name>
<feature type="region of interest" description="Disordered" evidence="1">
    <location>
        <begin position="145"/>
        <end position="172"/>
    </location>
</feature>
<keyword evidence="3" id="KW-1185">Reference proteome</keyword>
<reference evidence="3" key="1">
    <citation type="submission" date="2016-02" db="EMBL/GenBank/DDBJ databases">
        <title>Draft genome sequence of Microdochium bolleyi, a fungal endophyte of beachgrass.</title>
        <authorList>
            <consortium name="DOE Joint Genome Institute"/>
            <person name="David A.S."/>
            <person name="May G."/>
            <person name="Haridas S."/>
            <person name="Lim J."/>
            <person name="Wang M."/>
            <person name="Labutti K."/>
            <person name="Lipzen A."/>
            <person name="Barry K."/>
            <person name="Grigoriev I.V."/>
        </authorList>
    </citation>
    <scope>NUCLEOTIDE SEQUENCE [LARGE SCALE GENOMIC DNA]</scope>
    <source>
        <strain evidence="3">J235TASD1</strain>
    </source>
</reference>
<gene>
    <name evidence="2" type="ORF">Micbo1qcDRAFT_210005</name>
</gene>
<dbReference type="Proteomes" id="UP000070501">
    <property type="component" value="Unassembled WGS sequence"/>
</dbReference>
<dbReference type="EMBL" id="KQ964283">
    <property type="protein sequence ID" value="KXJ85401.1"/>
    <property type="molecule type" value="Genomic_DNA"/>
</dbReference>
<protein>
    <submittedName>
        <fullName evidence="2">Uncharacterized protein</fullName>
    </submittedName>
</protein>
<evidence type="ECO:0000313" key="2">
    <source>
        <dbReference type="EMBL" id="KXJ85401.1"/>
    </source>
</evidence>
<evidence type="ECO:0000256" key="1">
    <source>
        <dbReference type="SAM" id="MobiDB-lite"/>
    </source>
</evidence>
<feature type="compositionally biased region" description="Low complexity" evidence="1">
    <location>
        <begin position="147"/>
        <end position="172"/>
    </location>
</feature>
<proteinExistence type="predicted"/>
<sequence length="273" mass="29979">MATIAEPTYCIILQVDIMPTIHPVFQAALRTEPPMRDGECSHPGDVHGNIIRFKIPRTDIPLGARVDVTITCGAAIAEHFIPFYLQTAKFSLAGGDDPLLVLQADNLALMEVTHLYHYFGACATNLTRQEQDRIRMNYQSLRPPVPYSSYQQPQRGNAPTNTPVTTPSPNLTNARCFETAELGLRSRETSTVAFHSAISGYPVPVHNFPCEQEVQQGAVGSMAPPTKTEEDDEDDYPLEGSAYFGDFGEMLCALEEVKVVLVAGEVPAPRTED</sequence>
<dbReference type="AlphaFoldDB" id="A0A136IKA8"/>
<feature type="region of interest" description="Disordered" evidence="1">
    <location>
        <begin position="215"/>
        <end position="236"/>
    </location>
</feature>
<accession>A0A136IKA8</accession>
<dbReference type="InParanoid" id="A0A136IKA8"/>
<evidence type="ECO:0000313" key="3">
    <source>
        <dbReference type="Proteomes" id="UP000070501"/>
    </source>
</evidence>
<organism evidence="2 3">
    <name type="scientific">Microdochium bolleyi</name>
    <dbReference type="NCBI Taxonomy" id="196109"/>
    <lineage>
        <taxon>Eukaryota</taxon>
        <taxon>Fungi</taxon>
        <taxon>Dikarya</taxon>
        <taxon>Ascomycota</taxon>
        <taxon>Pezizomycotina</taxon>
        <taxon>Sordariomycetes</taxon>
        <taxon>Xylariomycetidae</taxon>
        <taxon>Xylariales</taxon>
        <taxon>Microdochiaceae</taxon>
        <taxon>Microdochium</taxon>
    </lineage>
</organism>